<proteinExistence type="predicted"/>
<evidence type="ECO:0000259" key="11">
    <source>
        <dbReference type="PROSITE" id="PS51215"/>
    </source>
</evidence>
<feature type="region of interest" description="Disordered" evidence="8">
    <location>
        <begin position="304"/>
        <end position="334"/>
    </location>
</feature>
<dbReference type="GO" id="GO:0032259">
    <property type="term" value="P:methylation"/>
    <property type="evidence" value="ECO:0007669"/>
    <property type="project" value="UniProtKB-KW"/>
</dbReference>
<dbReference type="PROSITE" id="PS50868">
    <property type="entry name" value="POST_SET"/>
    <property type="match status" value="1"/>
</dbReference>
<dbReference type="PROSITE" id="PS51215">
    <property type="entry name" value="AWS"/>
    <property type="match status" value="1"/>
</dbReference>
<dbReference type="PANTHER" id="PTHR22884">
    <property type="entry name" value="SET DOMAIN PROTEINS"/>
    <property type="match status" value="1"/>
</dbReference>
<evidence type="ECO:0000313" key="13">
    <source>
        <dbReference type="Proteomes" id="UP001230268"/>
    </source>
</evidence>
<dbReference type="GO" id="GO:0005694">
    <property type="term" value="C:chromosome"/>
    <property type="evidence" value="ECO:0007669"/>
    <property type="project" value="UniProtKB-SubCell"/>
</dbReference>
<dbReference type="Proteomes" id="UP001230268">
    <property type="component" value="Unassembled WGS sequence"/>
</dbReference>
<feature type="region of interest" description="Disordered" evidence="8">
    <location>
        <begin position="197"/>
        <end position="244"/>
    </location>
</feature>
<dbReference type="InterPro" id="IPR006560">
    <property type="entry name" value="AWS_dom"/>
</dbReference>
<comment type="subcellular location">
    <subcellularLocation>
        <location evidence="2">Chromosome</location>
    </subcellularLocation>
    <subcellularLocation>
        <location evidence="1">Nucleus</location>
    </subcellularLocation>
</comment>
<keyword evidence="5" id="KW-0808">Transferase</keyword>
<evidence type="ECO:0000256" key="3">
    <source>
        <dbReference type="ARBA" id="ARBA00022454"/>
    </source>
</evidence>
<dbReference type="GO" id="GO:0005634">
    <property type="term" value="C:nucleus"/>
    <property type="evidence" value="ECO:0007669"/>
    <property type="project" value="UniProtKB-SubCell"/>
</dbReference>
<evidence type="ECO:0000256" key="7">
    <source>
        <dbReference type="ARBA" id="ARBA00023242"/>
    </source>
</evidence>
<feature type="region of interest" description="Disordered" evidence="8">
    <location>
        <begin position="350"/>
        <end position="391"/>
    </location>
</feature>
<feature type="region of interest" description="Disordered" evidence="8">
    <location>
        <begin position="72"/>
        <end position="103"/>
    </location>
</feature>
<dbReference type="InterPro" id="IPR003616">
    <property type="entry name" value="Post-SET_dom"/>
</dbReference>
<dbReference type="PROSITE" id="PS50280">
    <property type="entry name" value="SET"/>
    <property type="match status" value="1"/>
</dbReference>
<evidence type="ECO:0000259" key="10">
    <source>
        <dbReference type="PROSITE" id="PS50868"/>
    </source>
</evidence>
<comment type="caution">
    <text evidence="12">The sequence shown here is derived from an EMBL/GenBank/DDBJ whole genome shotgun (WGS) entry which is preliminary data.</text>
</comment>
<feature type="compositionally biased region" description="Basic and acidic residues" evidence="8">
    <location>
        <begin position="215"/>
        <end position="242"/>
    </location>
</feature>
<dbReference type="InterPro" id="IPR046341">
    <property type="entry name" value="SET_dom_sf"/>
</dbReference>
<gene>
    <name evidence="12" type="ORF">BgAZ_110170</name>
</gene>
<feature type="compositionally biased region" description="Polar residues" evidence="8">
    <location>
        <begin position="308"/>
        <end position="334"/>
    </location>
</feature>
<organism evidence="12 13">
    <name type="scientific">Babesia gibsoni</name>
    <dbReference type="NCBI Taxonomy" id="33632"/>
    <lineage>
        <taxon>Eukaryota</taxon>
        <taxon>Sar</taxon>
        <taxon>Alveolata</taxon>
        <taxon>Apicomplexa</taxon>
        <taxon>Aconoidasida</taxon>
        <taxon>Piroplasmida</taxon>
        <taxon>Babesiidae</taxon>
        <taxon>Babesia</taxon>
    </lineage>
</organism>
<evidence type="ECO:0000313" key="12">
    <source>
        <dbReference type="EMBL" id="KAK1445111.1"/>
    </source>
</evidence>
<dbReference type="Pfam" id="PF00856">
    <property type="entry name" value="SET"/>
    <property type="match status" value="1"/>
</dbReference>
<keyword evidence="7" id="KW-0539">Nucleus</keyword>
<accession>A0AAD8PGT2</accession>
<evidence type="ECO:0000259" key="9">
    <source>
        <dbReference type="PROSITE" id="PS50280"/>
    </source>
</evidence>
<dbReference type="InterPro" id="IPR011011">
    <property type="entry name" value="Znf_FYVE_PHD"/>
</dbReference>
<feature type="domain" description="Post-SET" evidence="10">
    <location>
        <begin position="989"/>
        <end position="1005"/>
    </location>
</feature>
<keyword evidence="13" id="KW-1185">Reference proteome</keyword>
<feature type="domain" description="SET" evidence="9">
    <location>
        <begin position="859"/>
        <end position="981"/>
    </location>
</feature>
<evidence type="ECO:0000256" key="5">
    <source>
        <dbReference type="ARBA" id="ARBA00022679"/>
    </source>
</evidence>
<name>A0AAD8PGT2_BABGI</name>
<evidence type="ECO:0000256" key="2">
    <source>
        <dbReference type="ARBA" id="ARBA00004286"/>
    </source>
</evidence>
<evidence type="ECO:0000256" key="4">
    <source>
        <dbReference type="ARBA" id="ARBA00022603"/>
    </source>
</evidence>
<keyword evidence="6" id="KW-0949">S-adenosyl-L-methionine</keyword>
<dbReference type="SMART" id="SM00317">
    <property type="entry name" value="SET"/>
    <property type="match status" value="1"/>
</dbReference>
<keyword evidence="4" id="KW-0489">Methyltransferase</keyword>
<dbReference type="InterPro" id="IPR050777">
    <property type="entry name" value="SET2_Histone-Lys_MeTrsfase"/>
</dbReference>
<dbReference type="InterPro" id="IPR001214">
    <property type="entry name" value="SET_dom"/>
</dbReference>
<dbReference type="SUPFAM" id="SSF82199">
    <property type="entry name" value="SET domain"/>
    <property type="match status" value="1"/>
</dbReference>
<feature type="domain" description="AWS" evidence="11">
    <location>
        <begin position="812"/>
        <end position="857"/>
    </location>
</feature>
<dbReference type="SUPFAM" id="SSF57903">
    <property type="entry name" value="FYVE/PHD zinc finger"/>
    <property type="match status" value="1"/>
</dbReference>
<evidence type="ECO:0000256" key="8">
    <source>
        <dbReference type="SAM" id="MobiDB-lite"/>
    </source>
</evidence>
<evidence type="ECO:0000256" key="1">
    <source>
        <dbReference type="ARBA" id="ARBA00004123"/>
    </source>
</evidence>
<evidence type="ECO:0000256" key="6">
    <source>
        <dbReference type="ARBA" id="ARBA00022691"/>
    </source>
</evidence>
<protein>
    <submittedName>
        <fullName evidence="12">Set domain containing protein</fullName>
    </submittedName>
</protein>
<dbReference type="EMBL" id="JAVEPI010000001">
    <property type="protein sequence ID" value="KAK1445111.1"/>
    <property type="molecule type" value="Genomic_DNA"/>
</dbReference>
<keyword evidence="3" id="KW-0158">Chromosome</keyword>
<feature type="compositionally biased region" description="Basic and acidic residues" evidence="8">
    <location>
        <begin position="93"/>
        <end position="102"/>
    </location>
</feature>
<sequence>MATTTQHKPGSVISRLKVLIADVAPAEFMPLKQDVESYLKSTSSYNTVVQQLLLKFPSAAIEGVDNDKLLEPRNRKPYVRRSKVESASLDTQQEVKESHGKAVGDLSNGDVTALLLDDLKGERSKVAYDDVANKEINGRSGIAYPGGNESPLNGSAERIGRPMMSIPMSNIEENVGISLDYNSSCVILDQYMGQDIQENDPQKRKTYKKKGYNQQRKESINTEKSENNDKEATDMGKAKNQDTTKASKRLLWPLVCWICREPMNRRTPYVICNSTCRRAFHVNCEGSKASKLKFSLKPAGADELTVDSDVSSDPQPVTNGAPTTNVSSDSSEINDNVKYEKDTVSVMQDVKAGNSTKRVRLQDPGALNNHSDGKVKRESTGEGKASNDAKKGTSNIGYTRLTPNCISRECFFCLNSYRGCSNCHRFFPLKRLSGCAVKGCTTFYCYPKCISSVRVVVPDKRVIDLHKIIYGNIQRLLDERKRPIFICHGHTCWSCYDCDRYSYIWEAVWRVEAHRYSHDYMSTAWQNLRITCRGKVETSHFAKNKKIPRPPRYPDMKSYKSYMQAKRLNLYGILNAASVDHLYPLSDDEERATFHKFVTNVLLRCIRCERTWCTSCLHPDVHILPHSAKQMICQDCIHIEIAQCLALESTGPDNNLNMAQREVLDPHLEIESTDPMEIYEQISKYIDEQKALRGSLAMGPSFLDEELFIQESDLPSELPEKRTYQPRAYKAMKKRVLKGEKRNFMDPTKILMRHQEISTIARRRLDNMRCREFSAMVKECDELTIIRLSNDFKYQSANVITDESLRTIAGPTGTQRCTCKVKCGQSCINASRNIECNSVNCIMNEANCGNRRFRNMASPRLILKPIEGKGIGAFATETIESNELVCEYVGEMITQAEFQRCINSWSFAELDNENHSHWYIMKVHKDAYIDSTNQGNVARFINHSCDPNCSSIPFNVNGSIRMGVFALRKIMKGEEVTYNYGFSSRGVGAGFKCYCGSQNCRGVVGIQPDNAAEAIEKIQSLREAGCETDTLLQLTSDLASVYISKDSNRMKQRPSPVDIFNGMFTAGDLYRYEQMLSKKKLNTLSRISQDVNLPYHPMVQILEDNLHVNHALFNFVKLLALGGQPVKEWDMANTKIFGASMPWAIIALGNNKISNARALECSGSFPDFYEKGKRFIQIACMVSSTKLYGKQASENLQEILDLTWGSTEACFVCGGYGDCKYCEYCGDVLHDDGACGEFYIDKDGFNLCSVCQNSDHRYQWLTASDIEREVMAMDLWSLRMERSYKHCVETFREILSECTQTLDSTCGTESPSAEDGSSKIFVRPETLFCTRKEYDRFCKSPLAFHEKQLSYHSMCQNALNKYNCFW</sequence>
<dbReference type="GO" id="GO:0042054">
    <property type="term" value="F:histone methyltransferase activity"/>
    <property type="evidence" value="ECO:0007669"/>
    <property type="project" value="InterPro"/>
</dbReference>
<dbReference type="Gene3D" id="2.170.270.10">
    <property type="entry name" value="SET domain"/>
    <property type="match status" value="1"/>
</dbReference>
<reference evidence="12" key="1">
    <citation type="submission" date="2023-08" db="EMBL/GenBank/DDBJ databases">
        <title>Draft sequence of the Babesia gibsoni genome.</title>
        <authorList>
            <person name="Yamagishi J.Y."/>
            <person name="Xuan X.X."/>
        </authorList>
    </citation>
    <scope>NUCLEOTIDE SEQUENCE</scope>
    <source>
        <strain evidence="12">Azabu</strain>
    </source>
</reference>
<feature type="compositionally biased region" description="Basic and acidic residues" evidence="8">
    <location>
        <begin position="371"/>
        <end position="391"/>
    </location>
</feature>